<dbReference type="Proteomes" id="UP000006671">
    <property type="component" value="Unassembled WGS sequence"/>
</dbReference>
<dbReference type="KEGG" id="ngr:NAEGRDRAFT_61424"/>
<dbReference type="GO" id="GO:0000445">
    <property type="term" value="C:THO complex part of transcription export complex"/>
    <property type="evidence" value="ECO:0007669"/>
    <property type="project" value="TreeGrafter"/>
</dbReference>
<sequence length="619" mass="71762">MEIILSKSSHHLVNLLLCDFFDHDPKQQTMLENLLVNVFKIPLDFMKSFKKNLKDIISSTTTTEGEINSREFVEQLSNENAESLESLVRSSLKIYLLYEQARLSKGLTTEINFSFLDEITKVTLHSLKSEQHDEEKKKAMSIIPILILSEYCNHFNHAKQIEQIFNYCMDGSKGNDFIEVLRLCCSDYKIRALELLKTVRGVFASKKVSKIEDSVTCGRILLFVASVLPYNHDACINKGGHFNKEHHSLLEQQILNDNNEDSSNTQDDFEIYWGLQVHIIQILELQSTLASFYNSYPRGNDECPSWSLFSREVDRILKCLDTRFTTNIQTMKQLKKNNQSTNHESALVQDLFSPIKLLKNRTLFDLQLDDVRFRRQVLIQLLVTIYRLLEKNSEPSFYLSELKTLKDKTLNVVRKYDPESVTLLETILDRERHWSNWKSNGCTPYFKDHESVFPPSTKVDQSFKNTEMAKFLTCDISQASIDKFLRSSDNILRSYNFKDYIVPCVKEEIHHSYSEKMVNSSVVFVWKSCRLLSEFDLKYLSLALEDLKKDHTKKSQHFLETISLEVSPPEPSSSEGSNNYENSEEPEENSKKRKSPSAEDDDDNTNEAKKVKTDTENNL</sequence>
<evidence type="ECO:0000313" key="3">
    <source>
        <dbReference type="Proteomes" id="UP000006671"/>
    </source>
</evidence>
<evidence type="ECO:0000256" key="1">
    <source>
        <dbReference type="SAM" id="MobiDB-lite"/>
    </source>
</evidence>
<feature type="compositionally biased region" description="Basic and acidic residues" evidence="1">
    <location>
        <begin position="606"/>
        <end position="619"/>
    </location>
</feature>
<evidence type="ECO:0000313" key="2">
    <source>
        <dbReference type="EMBL" id="EFC50768.1"/>
    </source>
</evidence>
<dbReference type="InParanoid" id="D2UYC5"/>
<dbReference type="OMA" id="CINKGGH"/>
<name>D2UYC5_NAEGR</name>
<dbReference type="PANTHER" id="PTHR13265:SF0">
    <property type="entry name" value="HPR1"/>
    <property type="match status" value="1"/>
</dbReference>
<dbReference type="eggNOG" id="KOG2491">
    <property type="taxonomic scope" value="Eukaryota"/>
</dbReference>
<feature type="region of interest" description="Disordered" evidence="1">
    <location>
        <begin position="561"/>
        <end position="619"/>
    </location>
</feature>
<dbReference type="EMBL" id="GG738845">
    <property type="protein sequence ID" value="EFC50768.1"/>
    <property type="molecule type" value="Genomic_DNA"/>
</dbReference>
<proteinExistence type="predicted"/>
<accession>D2UYC5</accession>
<gene>
    <name evidence="2" type="ORF">NAEGRDRAFT_61424</name>
</gene>
<reference evidence="2 3" key="1">
    <citation type="journal article" date="2010" name="Cell">
        <title>The genome of Naegleria gruberi illuminates early eukaryotic versatility.</title>
        <authorList>
            <person name="Fritz-Laylin L.K."/>
            <person name="Prochnik S.E."/>
            <person name="Ginger M.L."/>
            <person name="Dacks J.B."/>
            <person name="Carpenter M.L."/>
            <person name="Field M.C."/>
            <person name="Kuo A."/>
            <person name="Paredez A."/>
            <person name="Chapman J."/>
            <person name="Pham J."/>
            <person name="Shu S."/>
            <person name="Neupane R."/>
            <person name="Cipriano M."/>
            <person name="Mancuso J."/>
            <person name="Tu H."/>
            <person name="Salamov A."/>
            <person name="Lindquist E."/>
            <person name="Shapiro H."/>
            <person name="Lucas S."/>
            <person name="Grigoriev I.V."/>
            <person name="Cande W.Z."/>
            <person name="Fulton C."/>
            <person name="Rokhsar D.S."/>
            <person name="Dawson S.C."/>
        </authorList>
    </citation>
    <scope>NUCLEOTIDE SEQUENCE [LARGE SCALE GENOMIC DNA]</scope>
    <source>
        <strain evidence="2 3">NEG-M</strain>
    </source>
</reference>
<dbReference type="OrthoDB" id="10257415at2759"/>
<keyword evidence="3" id="KW-1185">Reference proteome</keyword>
<protein>
    <recommendedName>
        <fullName evidence="4">THO complex subunit 1</fullName>
    </recommendedName>
</protein>
<feature type="compositionally biased region" description="Low complexity" evidence="1">
    <location>
        <begin position="563"/>
        <end position="581"/>
    </location>
</feature>
<dbReference type="InterPro" id="IPR021861">
    <property type="entry name" value="THO_THOC1"/>
</dbReference>
<dbReference type="PANTHER" id="PTHR13265">
    <property type="entry name" value="THO COMPLEX SUBUNIT 1"/>
    <property type="match status" value="1"/>
</dbReference>
<dbReference type="GeneID" id="8855383"/>
<dbReference type="RefSeq" id="XP_002683512.1">
    <property type="nucleotide sequence ID" value="XM_002683466.1"/>
</dbReference>
<dbReference type="AlphaFoldDB" id="D2UYC5"/>
<dbReference type="STRING" id="5762.D2UYC5"/>
<dbReference type="VEuPathDB" id="AmoebaDB:NAEGRDRAFT_61424"/>
<dbReference type="Pfam" id="PF11957">
    <property type="entry name" value="efThoc1"/>
    <property type="match status" value="1"/>
</dbReference>
<organism evidence="3">
    <name type="scientific">Naegleria gruberi</name>
    <name type="common">Amoeba</name>
    <dbReference type="NCBI Taxonomy" id="5762"/>
    <lineage>
        <taxon>Eukaryota</taxon>
        <taxon>Discoba</taxon>
        <taxon>Heterolobosea</taxon>
        <taxon>Tetramitia</taxon>
        <taxon>Eutetramitia</taxon>
        <taxon>Vahlkampfiidae</taxon>
        <taxon>Naegleria</taxon>
    </lineage>
</organism>
<evidence type="ECO:0008006" key="4">
    <source>
        <dbReference type="Google" id="ProtNLM"/>
    </source>
</evidence>
<dbReference type="GO" id="GO:0006406">
    <property type="term" value="P:mRNA export from nucleus"/>
    <property type="evidence" value="ECO:0007669"/>
    <property type="project" value="TreeGrafter"/>
</dbReference>